<dbReference type="EMBL" id="LTBC01000005">
    <property type="protein sequence ID" value="KYH32128.1"/>
    <property type="molecule type" value="Genomic_DNA"/>
</dbReference>
<dbReference type="PATRIC" id="fig|1122241.3.peg.1800"/>
<dbReference type="EC" id="1.1.1.202" evidence="4"/>
<accession>A0A151AWW4</accession>
<dbReference type="SUPFAM" id="SSF56796">
    <property type="entry name" value="Dehydroquinate synthase-like"/>
    <property type="match status" value="1"/>
</dbReference>
<evidence type="ECO:0000259" key="3">
    <source>
        <dbReference type="Pfam" id="PF25137"/>
    </source>
</evidence>
<dbReference type="FunFam" id="3.40.50.1970:FF:000003">
    <property type="entry name" value="Alcohol dehydrogenase, iron-containing"/>
    <property type="match status" value="1"/>
</dbReference>
<comment type="caution">
    <text evidence="4">The sequence shown here is derived from an EMBL/GenBank/DDBJ whole genome shotgun (WGS) entry which is preliminary data.</text>
</comment>
<protein>
    <submittedName>
        <fullName evidence="4">1,3-propanediol dehydrogenase</fullName>
        <ecNumber evidence="4">1.1.1.202</ecNumber>
    </submittedName>
</protein>
<dbReference type="InterPro" id="IPR056798">
    <property type="entry name" value="ADH_Fe_C"/>
</dbReference>
<dbReference type="AlphaFoldDB" id="A0A151AWW4"/>
<dbReference type="PANTHER" id="PTHR11496:SF104">
    <property type="entry name" value="3-DEOXY-ALPHA-D-MANNO-OCTULOSONATE 8-OXIDASE"/>
    <property type="match status" value="1"/>
</dbReference>
<evidence type="ECO:0000313" key="5">
    <source>
        <dbReference type="Proteomes" id="UP000075670"/>
    </source>
</evidence>
<dbReference type="GO" id="GO:0046872">
    <property type="term" value="F:metal ion binding"/>
    <property type="evidence" value="ECO:0007669"/>
    <property type="project" value="InterPro"/>
</dbReference>
<evidence type="ECO:0000313" key="4">
    <source>
        <dbReference type="EMBL" id="KYH32128.1"/>
    </source>
</evidence>
<keyword evidence="5" id="KW-1185">Reference proteome</keyword>
<dbReference type="GO" id="GO:0047516">
    <property type="term" value="F:1,3-propanediol dehydrogenase activity"/>
    <property type="evidence" value="ECO:0007669"/>
    <property type="project" value="UniProtKB-EC"/>
</dbReference>
<evidence type="ECO:0000256" key="1">
    <source>
        <dbReference type="ARBA" id="ARBA00023002"/>
    </source>
</evidence>
<dbReference type="Pfam" id="PF00465">
    <property type="entry name" value="Fe-ADH"/>
    <property type="match status" value="1"/>
</dbReference>
<feature type="domain" description="Alcohol dehydrogenase iron-type/glycerol dehydrogenase GldA" evidence="2">
    <location>
        <begin position="8"/>
        <end position="175"/>
    </location>
</feature>
<keyword evidence="1 4" id="KW-0560">Oxidoreductase</keyword>
<dbReference type="Proteomes" id="UP000075670">
    <property type="component" value="Unassembled WGS sequence"/>
</dbReference>
<dbReference type="CDD" id="cd08181">
    <property type="entry name" value="PPD-like"/>
    <property type="match status" value="1"/>
</dbReference>
<dbReference type="RefSeq" id="WP_062283955.1">
    <property type="nucleotide sequence ID" value="NZ_LTBC01000005.1"/>
</dbReference>
<reference evidence="4 5" key="1">
    <citation type="submission" date="2016-02" db="EMBL/GenBank/DDBJ databases">
        <title>Genome sequence of Moorella mulderi DSM 14980.</title>
        <authorList>
            <person name="Poehlein A."/>
            <person name="Daniel R."/>
        </authorList>
    </citation>
    <scope>NUCLEOTIDE SEQUENCE [LARGE SCALE GENOMIC DNA]</scope>
    <source>
        <strain evidence="4 5">DSM 14980</strain>
    </source>
</reference>
<dbReference type="Gene3D" id="1.20.1090.10">
    <property type="entry name" value="Dehydroquinate synthase-like - alpha domain"/>
    <property type="match status" value="1"/>
</dbReference>
<dbReference type="OrthoDB" id="9804734at2"/>
<dbReference type="InterPro" id="IPR001670">
    <property type="entry name" value="ADH_Fe/GldA"/>
</dbReference>
<proteinExistence type="predicted"/>
<dbReference type="PANTHER" id="PTHR11496">
    <property type="entry name" value="ALCOHOL DEHYDROGENASE"/>
    <property type="match status" value="1"/>
</dbReference>
<dbReference type="Pfam" id="PF25137">
    <property type="entry name" value="ADH_Fe_C"/>
    <property type="match status" value="1"/>
</dbReference>
<feature type="domain" description="Fe-containing alcohol dehydrogenase-like C-terminal" evidence="3">
    <location>
        <begin position="186"/>
        <end position="364"/>
    </location>
</feature>
<gene>
    <name evidence="4" type="primary">dhaT_2</name>
    <name evidence="4" type="ORF">MOMUL_17030</name>
</gene>
<organism evidence="4 5">
    <name type="scientific">Moorella mulderi DSM 14980</name>
    <dbReference type="NCBI Taxonomy" id="1122241"/>
    <lineage>
        <taxon>Bacteria</taxon>
        <taxon>Bacillati</taxon>
        <taxon>Bacillota</taxon>
        <taxon>Clostridia</taxon>
        <taxon>Neomoorellales</taxon>
        <taxon>Neomoorellaceae</taxon>
        <taxon>Neomoorella</taxon>
    </lineage>
</organism>
<sequence>MTFRFYLPTQVFFGKGVLNEYGDFLGRLGRRSLVVTGRQSAVTSGALADFEVLAKRLGLSWVVFNEVPANPTLETVAKAVDLARQERVDLVIGIGGGSPLDTAKAVALLVPNRAAAARLYEADLPEPPLPLVAVPTTAGTGSEVTQHAVFTLPAREIKKGFSDDRCFPLAAWVDPRYTYSLPLAITIDTALDTLTHAMEGYLSRRSTPLSDTLALEAVRLFAGQKEALLAGNLLPATRRDLMYASTLGGMVIAQTRTTILHTMGYPLTYSHDIPHGRANGYLLAAYLEFIQPAEPVKVNNLLEALGMASLEDVQGLIRQLLPPLGKFPERELERMADLAATNTSSLTWTARQATSEDLLNMLRRSLG</sequence>
<name>A0A151AWW4_9FIRM</name>
<dbReference type="Gene3D" id="3.40.50.1970">
    <property type="match status" value="1"/>
</dbReference>
<dbReference type="InterPro" id="IPR039697">
    <property type="entry name" value="Alcohol_dehydrogenase_Fe"/>
</dbReference>
<dbReference type="GO" id="GO:0004022">
    <property type="term" value="F:alcohol dehydrogenase (NAD+) activity"/>
    <property type="evidence" value="ECO:0007669"/>
    <property type="project" value="TreeGrafter"/>
</dbReference>
<evidence type="ECO:0000259" key="2">
    <source>
        <dbReference type="Pfam" id="PF00465"/>
    </source>
</evidence>